<feature type="compositionally biased region" description="Basic and acidic residues" evidence="1">
    <location>
        <begin position="372"/>
        <end position="404"/>
    </location>
</feature>
<feature type="compositionally biased region" description="Basic and acidic residues" evidence="1">
    <location>
        <begin position="93"/>
        <end position="140"/>
    </location>
</feature>
<feature type="compositionally biased region" description="Acidic residues" evidence="1">
    <location>
        <begin position="141"/>
        <end position="151"/>
    </location>
</feature>
<dbReference type="eggNOG" id="ENOG502SBS0">
    <property type="taxonomic scope" value="Eukaryota"/>
</dbReference>
<feature type="region of interest" description="Disordered" evidence="1">
    <location>
        <begin position="1"/>
        <end position="176"/>
    </location>
</feature>
<keyword evidence="2" id="KW-1185">Reference proteome</keyword>
<evidence type="ECO:0000313" key="3">
    <source>
        <dbReference type="WBParaSite" id="Csp11.Scaffold630.g20624.t1"/>
    </source>
</evidence>
<feature type="compositionally biased region" description="Polar residues" evidence="1">
    <location>
        <begin position="65"/>
        <end position="78"/>
    </location>
</feature>
<feature type="compositionally biased region" description="Low complexity" evidence="1">
    <location>
        <begin position="83"/>
        <end position="92"/>
    </location>
</feature>
<evidence type="ECO:0000256" key="1">
    <source>
        <dbReference type="SAM" id="MobiDB-lite"/>
    </source>
</evidence>
<dbReference type="Pfam" id="PF05867">
    <property type="entry name" value="DUF851"/>
    <property type="match status" value="1"/>
</dbReference>
<protein>
    <submittedName>
        <fullName evidence="3">Abelson helper integration site 1</fullName>
    </submittedName>
</protein>
<dbReference type="WBParaSite" id="Csp11.Scaffold630.g20624.t1">
    <property type="protein sequence ID" value="Csp11.Scaffold630.g20624.t1"/>
    <property type="gene ID" value="Csp11.Scaffold630.g20624"/>
</dbReference>
<feature type="compositionally biased region" description="Polar residues" evidence="1">
    <location>
        <begin position="448"/>
        <end position="457"/>
    </location>
</feature>
<reference evidence="3" key="1">
    <citation type="submission" date="2016-11" db="UniProtKB">
        <authorList>
            <consortium name="WormBaseParasite"/>
        </authorList>
    </citation>
    <scope>IDENTIFICATION</scope>
</reference>
<name>A0A1I7UYJ2_9PELO</name>
<sequence>MDEKEKAKVRMRRTSSEYDSFQRLVSKSRRTKNKQESVKRSSKIKSKHRKSKHPKAESKPVIPQVTPQNPQGQDNAQMLQVMPVLPSPSSVSPHREAEVKKEDPKEQKDSVIQEKKEEKKSELLQEKKKSVRRIIEKEEKEPDSDSDNEADLEMKKSHAALPNRKGKPKKVDIKHREVDEKEMERLLKKLQENKAQPPRVPVTLDEKSKIFMDRVEKKPYPPTKYSKKNRALVEEDDPEFFKPQPLLKQKSSRTIVPIEDFYDNVPKLADVQKMPGENVYQSTLAGDVPFWALYLEPEEEDSKDVEPPISVGSEHLEAYFNRTLTLKTPKSTKVVLDEFQPSCQLTKRDEKYFHPHLIFSNTVRSLVNVQGKDAEKSSEKMVKSKTKSEDDVDMEERTQVDGDHNVTISKKQPKSYSYKRSRPILSAREEKERLQPVECPKPAPPLSPSTVDKSTNPRVEPKNIATK</sequence>
<feature type="compositionally biased region" description="Basic residues" evidence="1">
    <location>
        <begin position="40"/>
        <end position="53"/>
    </location>
</feature>
<accession>A0A1I7UYJ2</accession>
<dbReference type="STRING" id="1561998.A0A1I7UYJ2"/>
<feature type="compositionally biased region" description="Basic residues" evidence="1">
    <location>
        <begin position="411"/>
        <end position="422"/>
    </location>
</feature>
<dbReference type="AlphaFoldDB" id="A0A1I7UYJ2"/>
<feature type="region of interest" description="Disordered" evidence="1">
    <location>
        <begin position="371"/>
        <end position="467"/>
    </location>
</feature>
<dbReference type="Proteomes" id="UP000095282">
    <property type="component" value="Unplaced"/>
</dbReference>
<proteinExistence type="predicted"/>
<organism evidence="2 3">
    <name type="scientific">Caenorhabditis tropicalis</name>
    <dbReference type="NCBI Taxonomy" id="1561998"/>
    <lineage>
        <taxon>Eukaryota</taxon>
        <taxon>Metazoa</taxon>
        <taxon>Ecdysozoa</taxon>
        <taxon>Nematoda</taxon>
        <taxon>Chromadorea</taxon>
        <taxon>Rhabditida</taxon>
        <taxon>Rhabditina</taxon>
        <taxon>Rhabditomorpha</taxon>
        <taxon>Rhabditoidea</taxon>
        <taxon>Rhabditidae</taxon>
        <taxon>Peloderinae</taxon>
        <taxon>Caenorhabditis</taxon>
    </lineage>
</organism>
<dbReference type="InterPro" id="IPR008569">
    <property type="entry name" value="DUF851"/>
</dbReference>
<evidence type="ECO:0000313" key="2">
    <source>
        <dbReference type="Proteomes" id="UP000095282"/>
    </source>
</evidence>